<dbReference type="Gene3D" id="1.20.5.1930">
    <property type="match status" value="1"/>
</dbReference>
<keyword evidence="5" id="KW-0547">Nucleotide-binding</keyword>
<keyword evidence="9" id="KW-0175">Coiled coil</keyword>
<evidence type="ECO:0000256" key="4">
    <source>
        <dbReference type="ARBA" id="ARBA00022679"/>
    </source>
</evidence>
<reference evidence="15 16" key="1">
    <citation type="submission" date="2018-05" db="EMBL/GenBank/DDBJ databases">
        <title>Streptomyces venezuelae.</title>
        <authorList>
            <person name="Kim W."/>
            <person name="Lee N."/>
            <person name="Cho B.-K."/>
        </authorList>
    </citation>
    <scope>NUCLEOTIDE SEQUENCE [LARGE SCALE GENOMIC DNA]</scope>
    <source>
        <strain evidence="15 16">ATCC 14583</strain>
    </source>
</reference>
<dbReference type="AlphaFoldDB" id="A0A5P2BM36"/>
<keyword evidence="7" id="KW-0067">ATP-binding</keyword>
<organism evidence="15 16">
    <name type="scientific">Streptomyces venezuelae</name>
    <dbReference type="NCBI Taxonomy" id="54571"/>
    <lineage>
        <taxon>Bacteria</taxon>
        <taxon>Bacillati</taxon>
        <taxon>Actinomycetota</taxon>
        <taxon>Actinomycetes</taxon>
        <taxon>Kitasatosporales</taxon>
        <taxon>Streptomycetaceae</taxon>
        <taxon>Streptomyces</taxon>
    </lineage>
</organism>
<evidence type="ECO:0000259" key="12">
    <source>
        <dbReference type="Pfam" id="PF02518"/>
    </source>
</evidence>
<feature type="transmembrane region" description="Helical" evidence="11">
    <location>
        <begin position="71"/>
        <end position="89"/>
    </location>
</feature>
<dbReference type="EMBL" id="CP029193">
    <property type="protein sequence ID" value="QES29429.1"/>
    <property type="molecule type" value="Genomic_DNA"/>
</dbReference>
<dbReference type="InterPro" id="IPR011712">
    <property type="entry name" value="Sig_transdc_His_kin_sub3_dim/P"/>
</dbReference>
<dbReference type="PANTHER" id="PTHR24421:SF10">
    <property type="entry name" value="NITRATE_NITRITE SENSOR PROTEIN NARQ"/>
    <property type="match status" value="1"/>
</dbReference>
<gene>
    <name evidence="15" type="ORF">DEJ47_25995</name>
</gene>
<feature type="transmembrane region" description="Helical" evidence="11">
    <location>
        <begin position="694"/>
        <end position="718"/>
    </location>
</feature>
<comment type="catalytic activity">
    <reaction evidence="1">
        <text>ATP + protein L-histidine = ADP + protein N-phospho-L-histidine.</text>
        <dbReference type="EC" id="2.7.13.3"/>
    </reaction>
</comment>
<keyword evidence="3" id="KW-0597">Phosphoprotein</keyword>
<keyword evidence="11" id="KW-0812">Transmembrane</keyword>
<dbReference type="GO" id="GO:0016020">
    <property type="term" value="C:membrane"/>
    <property type="evidence" value="ECO:0007669"/>
    <property type="project" value="InterPro"/>
</dbReference>
<sequence>MDTSIPAATAPHVGRPHDHALQPEIERPRLRIIEPDMERIRDWLLPVLLTALQLAHWPGRALREDDAAAGAGPLVAAFAAAAVLTAGLAVRRRRPLVAALAVEAALVACLPLPLPEDATLVHGLAVLIALYSVAVRCPGRTTAVVGPVLACCEGVRSAVLLDAPGDAAGEAAANCVLLLIVAGLGRSRRRWLAGRRAAARELARAESERARAALTERERLARELHDVSAHHLTSVVVTADAALRLGDRKPELTAQALEFAAATGRETTAALHRLVALMRTSAADEESPLGERVTELAAGFARLGLHPAVRVDPAATPLTGPTAEAAFGIIREALTNALRHAPGSTVRIHILSTTADGTVDVTVEDDGAAADAPAVRQRLGGGRGTVGMRERADALGGTLTAGPRPDAAGWAVQAHLPGTTSPLHPRAAGHDAPYPQAAGHGALRRQAAGHGGLRRRQAAGDGAPHQQPVGRGALDPLAVGHGDSYARAAGGGGPRERPAGHDALHQRAAADGAPLQQPVGHGAPRRQPVSPLALSPHVVRRTTLPQRVLRHPALSGLDLSDGAVAVAVAALPVFAVVVDEPSAVGLACGPAVAHALPLLWRRQAPWAVLCAVLATAWLAPLGLAFGLVSADVGLCLVVAGAVAECVAVYAVGAFAGPARVTWPVMVAGSAGLSLSCLALAAADGMTEMERGGGIGLLLFLAAVVGTAFLPPMAAFWGLGAAVRSRRERVEAWEDHALTATVWAAVAEAHEERRRIAAELRAQVLRHADAVVARAEAGDLDGVAAEARAGLAAMRELLAALREVTSPGGAAAECAATTERKTSPQGALT</sequence>
<dbReference type="GO" id="GO:0005524">
    <property type="term" value="F:ATP binding"/>
    <property type="evidence" value="ECO:0007669"/>
    <property type="project" value="UniProtKB-KW"/>
</dbReference>
<proteinExistence type="predicted"/>
<evidence type="ECO:0000259" key="14">
    <source>
        <dbReference type="Pfam" id="PF23539"/>
    </source>
</evidence>
<dbReference type="Pfam" id="PF07730">
    <property type="entry name" value="HisKA_3"/>
    <property type="match status" value="1"/>
</dbReference>
<dbReference type="InterPro" id="IPR003594">
    <property type="entry name" value="HATPase_dom"/>
</dbReference>
<dbReference type="Pfam" id="PF23539">
    <property type="entry name" value="DUF7134"/>
    <property type="match status" value="1"/>
</dbReference>
<evidence type="ECO:0000259" key="13">
    <source>
        <dbReference type="Pfam" id="PF07730"/>
    </source>
</evidence>
<dbReference type="Pfam" id="PF02518">
    <property type="entry name" value="HATPase_c"/>
    <property type="match status" value="1"/>
</dbReference>
<dbReference type="InterPro" id="IPR055558">
    <property type="entry name" value="DUF7134"/>
</dbReference>
<evidence type="ECO:0000256" key="6">
    <source>
        <dbReference type="ARBA" id="ARBA00022777"/>
    </source>
</evidence>
<keyword evidence="4" id="KW-0808">Transferase</keyword>
<feature type="compositionally biased region" description="Basic and acidic residues" evidence="10">
    <location>
        <begin position="494"/>
        <end position="505"/>
    </location>
</feature>
<dbReference type="GO" id="GO:0000155">
    <property type="term" value="F:phosphorelay sensor kinase activity"/>
    <property type="evidence" value="ECO:0007669"/>
    <property type="project" value="InterPro"/>
</dbReference>
<dbReference type="InterPro" id="IPR050482">
    <property type="entry name" value="Sensor_HK_TwoCompSys"/>
</dbReference>
<evidence type="ECO:0000313" key="15">
    <source>
        <dbReference type="EMBL" id="QES29429.1"/>
    </source>
</evidence>
<feature type="domain" description="Signal transduction histidine kinase subgroup 3 dimerisation and phosphoacceptor" evidence="13">
    <location>
        <begin position="216"/>
        <end position="281"/>
    </location>
</feature>
<keyword evidence="6" id="KW-0418">Kinase</keyword>
<dbReference type="SUPFAM" id="SSF55874">
    <property type="entry name" value="ATPase domain of HSP90 chaperone/DNA topoisomerase II/histidine kinase"/>
    <property type="match status" value="1"/>
</dbReference>
<protein>
    <recommendedName>
        <fullName evidence="2">histidine kinase</fullName>
        <ecNumber evidence="2">2.7.13.3</ecNumber>
    </recommendedName>
</protein>
<evidence type="ECO:0000256" key="9">
    <source>
        <dbReference type="SAM" id="Coils"/>
    </source>
</evidence>
<name>A0A5P2BM36_STRVZ</name>
<evidence type="ECO:0000256" key="10">
    <source>
        <dbReference type="SAM" id="MobiDB-lite"/>
    </source>
</evidence>
<feature type="transmembrane region" description="Helical" evidence="11">
    <location>
        <begin position="607"/>
        <end position="630"/>
    </location>
</feature>
<dbReference type="GO" id="GO:0046983">
    <property type="term" value="F:protein dimerization activity"/>
    <property type="evidence" value="ECO:0007669"/>
    <property type="project" value="InterPro"/>
</dbReference>
<dbReference type="Proteomes" id="UP000323046">
    <property type="component" value="Chromosome"/>
</dbReference>
<evidence type="ECO:0000256" key="5">
    <source>
        <dbReference type="ARBA" id="ARBA00022741"/>
    </source>
</evidence>
<dbReference type="EC" id="2.7.13.3" evidence="2"/>
<feature type="region of interest" description="Disordered" evidence="10">
    <location>
        <begin position="416"/>
        <end position="536"/>
    </location>
</feature>
<dbReference type="OrthoDB" id="4299820at2"/>
<evidence type="ECO:0000256" key="11">
    <source>
        <dbReference type="SAM" id="Phobius"/>
    </source>
</evidence>
<feature type="coiled-coil region" evidence="9">
    <location>
        <begin position="195"/>
        <end position="223"/>
    </location>
</feature>
<keyword evidence="16" id="KW-1185">Reference proteome</keyword>
<evidence type="ECO:0000256" key="8">
    <source>
        <dbReference type="ARBA" id="ARBA00023012"/>
    </source>
</evidence>
<feature type="transmembrane region" description="Helical" evidence="11">
    <location>
        <begin position="662"/>
        <end position="682"/>
    </location>
</feature>
<feature type="transmembrane region" description="Helical" evidence="11">
    <location>
        <begin position="636"/>
        <end position="655"/>
    </location>
</feature>
<accession>A0A5P2BM36</accession>
<evidence type="ECO:0000256" key="2">
    <source>
        <dbReference type="ARBA" id="ARBA00012438"/>
    </source>
</evidence>
<evidence type="ECO:0000313" key="16">
    <source>
        <dbReference type="Proteomes" id="UP000323046"/>
    </source>
</evidence>
<feature type="domain" description="DUF7134" evidence="14">
    <location>
        <begin position="72"/>
        <end position="181"/>
    </location>
</feature>
<feature type="domain" description="Histidine kinase/HSP90-like ATPase" evidence="12">
    <location>
        <begin position="329"/>
        <end position="417"/>
    </location>
</feature>
<evidence type="ECO:0000256" key="7">
    <source>
        <dbReference type="ARBA" id="ARBA00022840"/>
    </source>
</evidence>
<dbReference type="Gene3D" id="3.30.565.10">
    <property type="entry name" value="Histidine kinase-like ATPase, C-terminal domain"/>
    <property type="match status" value="1"/>
</dbReference>
<keyword evidence="8" id="KW-0902">Two-component regulatory system</keyword>
<dbReference type="InterPro" id="IPR036890">
    <property type="entry name" value="HATPase_C_sf"/>
</dbReference>
<dbReference type="PANTHER" id="PTHR24421">
    <property type="entry name" value="NITRATE/NITRITE SENSOR PROTEIN NARX-RELATED"/>
    <property type="match status" value="1"/>
</dbReference>
<evidence type="ECO:0000256" key="1">
    <source>
        <dbReference type="ARBA" id="ARBA00000085"/>
    </source>
</evidence>
<keyword evidence="11" id="KW-1133">Transmembrane helix</keyword>
<keyword evidence="11" id="KW-0472">Membrane</keyword>
<evidence type="ECO:0000256" key="3">
    <source>
        <dbReference type="ARBA" id="ARBA00022553"/>
    </source>
</evidence>
<dbReference type="CDD" id="cd16917">
    <property type="entry name" value="HATPase_UhpB-NarQ-NarX-like"/>
    <property type="match status" value="1"/>
</dbReference>